<keyword evidence="15" id="KW-1185">Reference proteome</keyword>
<dbReference type="Gene3D" id="2.60.40.10">
    <property type="entry name" value="Immunoglobulins"/>
    <property type="match status" value="5"/>
</dbReference>
<evidence type="ECO:0000256" key="8">
    <source>
        <dbReference type="ARBA" id="ARBA00023157"/>
    </source>
</evidence>
<keyword evidence="8" id="KW-1015">Disulfide bond</keyword>
<evidence type="ECO:0000313" key="14">
    <source>
        <dbReference type="Ensembl" id="ENSPEMP00000017718.2"/>
    </source>
</evidence>
<keyword evidence="9" id="KW-0325">Glycoprotein</keyword>
<keyword evidence="6 11" id="KW-1133">Transmembrane helix</keyword>
<organism evidence="14 15">
    <name type="scientific">Peromyscus maniculatus bairdii</name>
    <name type="common">Prairie deer mouse</name>
    <dbReference type="NCBI Taxonomy" id="230844"/>
    <lineage>
        <taxon>Eukaryota</taxon>
        <taxon>Metazoa</taxon>
        <taxon>Chordata</taxon>
        <taxon>Craniata</taxon>
        <taxon>Vertebrata</taxon>
        <taxon>Euteleostomi</taxon>
        <taxon>Mammalia</taxon>
        <taxon>Eutheria</taxon>
        <taxon>Euarchontoglires</taxon>
        <taxon>Glires</taxon>
        <taxon>Rodentia</taxon>
        <taxon>Myomorpha</taxon>
        <taxon>Muroidea</taxon>
        <taxon>Cricetidae</taxon>
        <taxon>Neotominae</taxon>
        <taxon>Peromyscus</taxon>
    </lineage>
</organism>
<evidence type="ECO:0000256" key="12">
    <source>
        <dbReference type="SAM" id="SignalP"/>
    </source>
</evidence>
<evidence type="ECO:0000256" key="1">
    <source>
        <dbReference type="ARBA" id="ARBA00004162"/>
    </source>
</evidence>
<dbReference type="PANTHER" id="PTHR11738">
    <property type="entry name" value="MHC CLASS I NK CELL RECEPTOR"/>
    <property type="match status" value="1"/>
</dbReference>
<dbReference type="AlphaFoldDB" id="A0A8C8TRK0"/>
<dbReference type="GeneTree" id="ENSGT01100000263478"/>
<dbReference type="InterPro" id="IPR036179">
    <property type="entry name" value="Ig-like_dom_sf"/>
</dbReference>
<dbReference type="SUPFAM" id="SSF48726">
    <property type="entry name" value="Immunoglobulin"/>
    <property type="match status" value="5"/>
</dbReference>
<evidence type="ECO:0000256" key="5">
    <source>
        <dbReference type="ARBA" id="ARBA00022737"/>
    </source>
</evidence>
<dbReference type="PROSITE" id="PS50835">
    <property type="entry name" value="IG_LIKE"/>
    <property type="match status" value="2"/>
</dbReference>
<keyword evidence="2" id="KW-1003">Cell membrane</keyword>
<dbReference type="GO" id="GO:0019221">
    <property type="term" value="P:cytokine-mediated signaling pathway"/>
    <property type="evidence" value="ECO:0007669"/>
    <property type="project" value="TreeGrafter"/>
</dbReference>
<feature type="chain" id="PRO_5034564199" description="Ig-like domain-containing protein" evidence="12">
    <location>
        <begin position="24"/>
        <end position="569"/>
    </location>
</feature>
<evidence type="ECO:0000256" key="2">
    <source>
        <dbReference type="ARBA" id="ARBA00022475"/>
    </source>
</evidence>
<dbReference type="InterPro" id="IPR013151">
    <property type="entry name" value="Immunoglobulin_dom"/>
</dbReference>
<sequence>MTFTFTALLCLVLPALFLVGALAKPILTVQPDSVVYKQTTVTFFCEGTTGAKEYILYKERSQYLQSTEIPQKPKKKAEFSIPKIDPNQAGRYQCRYQTHDGWSEFSDSLELVVTGVHSKPSLSALPSPVVSEGGHVTLQCVSKQRYHRFILTGKGTRNISQMLDSKYNYSIQYYQALYSVGPVTSSQRWTFQCYSNYGRSPLLWSEPSDPLELLFSGTLHKPIIKAETGSVVTSGSPMTICCEGSLDAEIYVLHKEGSQKPWGTQTPEKPENKAKFSIPSVTKQHGGQYRCYCYSSAGWSERSDTLELVVTGIYHKKPRLTALPSPVVTLGENMTLQCVSQEGYDELVLTKEDQKFLSSLNSQFIYSIIQYQALFSIDHVTSDHGGTFRCYGYYNQTPHMWSVPSEPLEIHITGEKLNRFPQIPNLPSLSVKPNSTVHSGDNVTLLCQSPYKVDTFILSKEGAAQQPQQLKSKSEAWDFQAEFSMSAVTSALSGTYRCYGSQDSSPYLLSYGSDPVELMVSASENQDHTVENLIRMGMAVMILIVIGILVFEGWGSQRQIHHAYNAGNV</sequence>
<feature type="domain" description="Ig-like" evidence="13">
    <location>
        <begin position="421"/>
        <end position="510"/>
    </location>
</feature>
<reference evidence="14" key="3">
    <citation type="submission" date="2025-09" db="UniProtKB">
        <authorList>
            <consortium name="Ensembl"/>
        </authorList>
    </citation>
    <scope>IDENTIFICATION</scope>
</reference>
<evidence type="ECO:0000313" key="15">
    <source>
        <dbReference type="Proteomes" id="UP000694547"/>
    </source>
</evidence>
<dbReference type="InterPro" id="IPR003599">
    <property type="entry name" value="Ig_sub"/>
</dbReference>
<dbReference type="Pfam" id="PF00047">
    <property type="entry name" value="ig"/>
    <property type="match status" value="1"/>
</dbReference>
<dbReference type="InterPro" id="IPR050412">
    <property type="entry name" value="Ig-like_Receptors_ImmuneReg"/>
</dbReference>
<dbReference type="Ensembl" id="ENSPEMT00000022042.2">
    <property type="protein sequence ID" value="ENSPEMP00000017718.2"/>
    <property type="gene ID" value="ENSPEMG00000016522.2"/>
</dbReference>
<dbReference type="InterPro" id="IPR003598">
    <property type="entry name" value="Ig_sub2"/>
</dbReference>
<name>A0A8C8TRK0_PERMB</name>
<reference evidence="14" key="2">
    <citation type="submission" date="2025-08" db="UniProtKB">
        <authorList>
            <consortium name="Ensembl"/>
        </authorList>
    </citation>
    <scope>IDENTIFICATION</scope>
</reference>
<reference evidence="14 15" key="1">
    <citation type="submission" date="2018-10" db="EMBL/GenBank/DDBJ databases">
        <title>Improved assembly of the deer mouse Peromyscus maniculatus genome.</title>
        <authorList>
            <person name="Lassance J.-M."/>
            <person name="Hoekstra H.E."/>
        </authorList>
    </citation>
    <scope>NUCLEOTIDE SEQUENCE [LARGE SCALE GENOMIC DNA]</scope>
</reference>
<dbReference type="Pfam" id="PF13895">
    <property type="entry name" value="Ig_2"/>
    <property type="match status" value="2"/>
</dbReference>
<evidence type="ECO:0000256" key="3">
    <source>
        <dbReference type="ARBA" id="ARBA00022692"/>
    </source>
</evidence>
<dbReference type="PANTHER" id="PTHR11738:SF179">
    <property type="entry name" value="LEUKOCYTE IMMUNOGLOBULIN-LIKE RECEPTOR SUBFAMILY A MEMBER 5"/>
    <property type="match status" value="1"/>
</dbReference>
<evidence type="ECO:0000256" key="9">
    <source>
        <dbReference type="ARBA" id="ARBA00023180"/>
    </source>
</evidence>
<feature type="signal peptide" evidence="12">
    <location>
        <begin position="1"/>
        <end position="23"/>
    </location>
</feature>
<dbReference type="CDD" id="cd16843">
    <property type="entry name" value="IgC2_D1_D2_LILR_KIR_like"/>
    <property type="match status" value="2"/>
</dbReference>
<dbReference type="GO" id="GO:0005886">
    <property type="term" value="C:plasma membrane"/>
    <property type="evidence" value="ECO:0007669"/>
    <property type="project" value="UniProtKB-SubCell"/>
</dbReference>
<proteinExistence type="predicted"/>
<dbReference type="InterPro" id="IPR013783">
    <property type="entry name" value="Ig-like_fold"/>
</dbReference>
<dbReference type="GO" id="GO:0032396">
    <property type="term" value="F:inhibitory MHC class I receptor activity"/>
    <property type="evidence" value="ECO:0007669"/>
    <property type="project" value="TreeGrafter"/>
</dbReference>
<accession>A0A8C8TRK0</accession>
<keyword evidence="7 11" id="KW-0472">Membrane</keyword>
<evidence type="ECO:0000259" key="13">
    <source>
        <dbReference type="PROSITE" id="PS50835"/>
    </source>
</evidence>
<protein>
    <recommendedName>
        <fullName evidence="13">Ig-like domain-containing protein</fullName>
    </recommendedName>
</protein>
<evidence type="ECO:0000256" key="4">
    <source>
        <dbReference type="ARBA" id="ARBA00022729"/>
    </source>
</evidence>
<feature type="transmembrane region" description="Helical" evidence="11">
    <location>
        <begin position="533"/>
        <end position="551"/>
    </location>
</feature>
<evidence type="ECO:0000256" key="10">
    <source>
        <dbReference type="ARBA" id="ARBA00023319"/>
    </source>
</evidence>
<keyword evidence="5" id="KW-0677">Repeat</keyword>
<dbReference type="SMART" id="SM00409">
    <property type="entry name" value="IG"/>
    <property type="match status" value="4"/>
</dbReference>
<dbReference type="Proteomes" id="UP000694547">
    <property type="component" value="Chromosome 1"/>
</dbReference>
<keyword evidence="3 11" id="KW-0812">Transmembrane</keyword>
<evidence type="ECO:0000256" key="6">
    <source>
        <dbReference type="ARBA" id="ARBA00022989"/>
    </source>
</evidence>
<dbReference type="InterPro" id="IPR007110">
    <property type="entry name" value="Ig-like_dom"/>
</dbReference>
<dbReference type="SMART" id="SM00408">
    <property type="entry name" value="IGc2"/>
    <property type="match status" value="4"/>
</dbReference>
<evidence type="ECO:0000256" key="7">
    <source>
        <dbReference type="ARBA" id="ARBA00023136"/>
    </source>
</evidence>
<evidence type="ECO:0000256" key="11">
    <source>
        <dbReference type="SAM" id="Phobius"/>
    </source>
</evidence>
<dbReference type="GO" id="GO:0002764">
    <property type="term" value="P:immune response-regulating signaling pathway"/>
    <property type="evidence" value="ECO:0007669"/>
    <property type="project" value="TreeGrafter"/>
</dbReference>
<feature type="domain" description="Ig-like" evidence="13">
    <location>
        <begin position="222"/>
        <end position="307"/>
    </location>
</feature>
<dbReference type="FunFam" id="2.60.40.10:FF:000049">
    <property type="entry name" value="Leukocyte immunoglobulin-like receptor subfamily B member 1"/>
    <property type="match status" value="5"/>
</dbReference>
<comment type="subcellular location">
    <subcellularLocation>
        <location evidence="1">Cell membrane</location>
        <topology evidence="1">Single-pass membrane protein</topology>
    </subcellularLocation>
</comment>
<keyword evidence="10" id="KW-0393">Immunoglobulin domain</keyword>
<keyword evidence="4 12" id="KW-0732">Signal</keyword>